<protein>
    <recommendedName>
        <fullName evidence="2">Tagaturonate/fructuronate epimerase</fullName>
    </recommendedName>
</protein>
<dbReference type="SMR" id="A0A7V5LZ59"/>
<dbReference type="Pfam" id="PF16257">
    <property type="entry name" value="UxaE"/>
    <property type="match status" value="1"/>
</dbReference>
<dbReference type="GO" id="GO:0016853">
    <property type="term" value="F:isomerase activity"/>
    <property type="evidence" value="ECO:0007669"/>
    <property type="project" value="InterPro"/>
</dbReference>
<name>A0A7V5LZ59_UNCAE</name>
<dbReference type="HAMAP" id="MF_02243">
    <property type="entry name" value="UxaE"/>
    <property type="match status" value="1"/>
</dbReference>
<dbReference type="AlphaFoldDB" id="A0A7V5LZ59"/>
<dbReference type="InterPro" id="IPR032586">
    <property type="entry name" value="UxaE"/>
</dbReference>
<comment type="caution">
    <text evidence="1">The sequence shown here is derived from an EMBL/GenBank/DDBJ whole genome shotgun (WGS) entry which is preliminary data.</text>
</comment>
<evidence type="ECO:0000313" key="1">
    <source>
        <dbReference type="EMBL" id="HHF98220.1"/>
    </source>
</evidence>
<reference evidence="1" key="1">
    <citation type="journal article" date="2020" name="mSystems">
        <title>Genome- and Community-Level Interaction Insights into Carbon Utilization and Element Cycling Functions of Hydrothermarchaeota in Hydrothermal Sediment.</title>
        <authorList>
            <person name="Zhou Z."/>
            <person name="Liu Y."/>
            <person name="Xu W."/>
            <person name="Pan J."/>
            <person name="Luo Z.H."/>
            <person name="Li M."/>
        </authorList>
    </citation>
    <scope>NUCLEOTIDE SEQUENCE [LARGE SCALE GENOMIC DNA]</scope>
    <source>
        <strain evidence="1">HyVt-92</strain>
    </source>
</reference>
<dbReference type="EMBL" id="DRTT01000057">
    <property type="protein sequence ID" value="HHF98220.1"/>
    <property type="molecule type" value="Genomic_DNA"/>
</dbReference>
<feature type="non-terminal residue" evidence="1">
    <location>
        <position position="1"/>
    </location>
</feature>
<accession>A0A7V5LZ59</accession>
<gene>
    <name evidence="1" type="ORF">ENL39_01880</name>
</gene>
<evidence type="ECO:0008006" key="2">
    <source>
        <dbReference type="Google" id="ProtNLM"/>
    </source>
</evidence>
<sequence>HLSPSTCSLRCSFGTGDRLGIATPSHIRAFEGKNIFPVLAQQSVRENERTERSFQEVLDSAIWGCFEAGYRGKFGADADHVKRVEDLKEAVECGYTMFTVDPSDFIKTSADLLTSGEKNEIYEKIAERKELERLYLGKTYSIKGEKFYFDANSFRDTVITYFDALKHIVGCYFYLKENKKGDFDFEVSVDETSLPTLPLAHIFIVEELRRRGVDFQNLALRFSGQWQKGIDYIGDVEKLGGELSIHANIAKTFGGYKLSLHSGSDKFSVYPLFAEKTEGLFHIKTSGTSWVEAVKVIAEKNPSLYREIHKFALKNFEKDRLSYHVTTDLSRIPDVEKISDSELKNLLDKPDSRQLIHITYGSILSAKSDEGRYLFRDKIYATLFKHEKEHYDVVSSHIRRHLDLLKN</sequence>
<organism evidence="1">
    <name type="scientific">Aerophobetes bacterium</name>
    <dbReference type="NCBI Taxonomy" id="2030807"/>
    <lineage>
        <taxon>Bacteria</taxon>
        <taxon>Candidatus Aerophobota</taxon>
    </lineage>
</organism>
<proteinExistence type="inferred from homology"/>
<dbReference type="Proteomes" id="UP000886070">
    <property type="component" value="Unassembled WGS sequence"/>
</dbReference>